<accession>A0A9D1TLZ9</accession>
<evidence type="ECO:0000313" key="1">
    <source>
        <dbReference type="EMBL" id="HIV85233.1"/>
    </source>
</evidence>
<dbReference type="AlphaFoldDB" id="A0A9D1TLZ9"/>
<dbReference type="SUPFAM" id="SSF53795">
    <property type="entry name" value="PEP carboxykinase-like"/>
    <property type="match status" value="1"/>
</dbReference>
<comment type="caution">
    <text evidence="1">The sequence shown here is derived from an EMBL/GenBank/DDBJ whole genome shotgun (WGS) entry which is preliminary data.</text>
</comment>
<dbReference type="InterPro" id="IPR027417">
    <property type="entry name" value="P-loop_NTPase"/>
</dbReference>
<dbReference type="Proteomes" id="UP000824162">
    <property type="component" value="Unassembled WGS sequence"/>
</dbReference>
<name>A0A9D1TLZ9_9FIRM</name>
<dbReference type="EMBL" id="DXIJ01000004">
    <property type="protein sequence ID" value="HIV85233.1"/>
    <property type="molecule type" value="Genomic_DNA"/>
</dbReference>
<organism evidence="1 2">
    <name type="scientific">Candidatus Monoglobus merdigallinarum</name>
    <dbReference type="NCBI Taxonomy" id="2838698"/>
    <lineage>
        <taxon>Bacteria</taxon>
        <taxon>Bacillati</taxon>
        <taxon>Bacillota</taxon>
        <taxon>Clostridia</taxon>
        <taxon>Monoglobales</taxon>
        <taxon>Monoglobaceae</taxon>
        <taxon>Monoglobus</taxon>
    </lineage>
</organism>
<protein>
    <recommendedName>
        <fullName evidence="3">SynChlorMet cassette protein ScmC</fullName>
    </recommendedName>
</protein>
<sequence length="229" mass="25337">MFTVKIADLCIGIDNKYGYLPQMCRDYMSSGAPDFTVSASSSEIAAEDDGSGFDAGYLESLAVYRNIADRVLDYDGFLMHASVLDVDGRGVAFTARSGTGKTTHAAFWLKLLKGRCRVVNGDKPIIRRIDGVFYAYGTPWCGKELLNANTRVPLRDIGIINRSDENRAEPVKNPFPLLYPAVYKPQEKDKLRKTIELMCGLLENANVYSIFCNMSIDAARSAYNAIFGL</sequence>
<evidence type="ECO:0008006" key="3">
    <source>
        <dbReference type="Google" id="ProtNLM"/>
    </source>
</evidence>
<reference evidence="1" key="1">
    <citation type="journal article" date="2021" name="PeerJ">
        <title>Extensive microbial diversity within the chicken gut microbiome revealed by metagenomics and culture.</title>
        <authorList>
            <person name="Gilroy R."/>
            <person name="Ravi A."/>
            <person name="Getino M."/>
            <person name="Pursley I."/>
            <person name="Horton D.L."/>
            <person name="Alikhan N.F."/>
            <person name="Baker D."/>
            <person name="Gharbi K."/>
            <person name="Hall N."/>
            <person name="Watson M."/>
            <person name="Adriaenssens E.M."/>
            <person name="Foster-Nyarko E."/>
            <person name="Jarju S."/>
            <person name="Secka A."/>
            <person name="Antonio M."/>
            <person name="Oren A."/>
            <person name="Chaudhuri R.R."/>
            <person name="La Ragione R."/>
            <person name="Hildebrand F."/>
            <person name="Pallen M.J."/>
        </authorList>
    </citation>
    <scope>NUCLEOTIDE SEQUENCE</scope>
    <source>
        <strain evidence="1">5790</strain>
    </source>
</reference>
<gene>
    <name evidence="1" type="ORF">H9900_00300</name>
</gene>
<dbReference type="Gene3D" id="3.40.50.300">
    <property type="entry name" value="P-loop containing nucleotide triphosphate hydrolases"/>
    <property type="match status" value="1"/>
</dbReference>
<evidence type="ECO:0000313" key="2">
    <source>
        <dbReference type="Proteomes" id="UP000824162"/>
    </source>
</evidence>
<proteinExistence type="predicted"/>
<reference evidence="1" key="2">
    <citation type="submission" date="2021-04" db="EMBL/GenBank/DDBJ databases">
        <authorList>
            <person name="Gilroy R."/>
        </authorList>
    </citation>
    <scope>NUCLEOTIDE SEQUENCE</scope>
    <source>
        <strain evidence="1">5790</strain>
    </source>
</reference>